<accession>A0A369J1W0</accession>
<dbReference type="Proteomes" id="UP000076154">
    <property type="component" value="Unassembled WGS sequence"/>
</dbReference>
<evidence type="ECO:0000313" key="2">
    <source>
        <dbReference type="EMBL" id="RDB14637.1"/>
    </source>
</evidence>
<evidence type="ECO:0000256" key="1">
    <source>
        <dbReference type="SAM" id="MobiDB-lite"/>
    </source>
</evidence>
<protein>
    <submittedName>
        <fullName evidence="2">Uncharacterized protein</fullName>
    </submittedName>
</protein>
<feature type="compositionally biased region" description="Polar residues" evidence="1">
    <location>
        <begin position="1"/>
        <end position="20"/>
    </location>
</feature>
<name>A0A369J1W0_HYPMA</name>
<feature type="region of interest" description="Disordered" evidence="1">
    <location>
        <begin position="1"/>
        <end position="22"/>
    </location>
</feature>
<dbReference type="OrthoDB" id="2817141at2759"/>
<sequence>MSSQNQPSSYIVPDSSSTDPQAILPLQTPLRTRIISIAGIQEQTSFSFLPIDGCEYYDPPNDLLITRPPSLQRDKDIPTWEWTQWGANDEFLFSSALCFDCYAKTADPDTGEYVRFKLKMALHVEQGSGAPEEVAGELKQEAEYYVTHLARFQGNHVPKHYGIWTAETTWGGSVVCAMLEYAGIPFKLRGQYDTRQARDAFAALVLDLHRYGVRHGQLVWPHITWHMLWDVKQGIPRVVDFKQACYHFDCSRSLPLCRYDSAPLKLLDCDELVRVGRYLELFGKKPVNEDEEVQEALKVLKRYQDENNGKEGYTVEESLLLQQAWLKRHRQQVQSAPA</sequence>
<evidence type="ECO:0000313" key="3">
    <source>
        <dbReference type="Proteomes" id="UP000076154"/>
    </source>
</evidence>
<reference evidence="2" key="1">
    <citation type="submission" date="2018-04" db="EMBL/GenBank/DDBJ databases">
        <title>Whole genome sequencing of Hypsizygus marmoreus.</title>
        <authorList>
            <person name="Choi I.-G."/>
            <person name="Min B."/>
            <person name="Kim J.-G."/>
            <person name="Kim S."/>
            <person name="Oh Y.-L."/>
            <person name="Kong W.-S."/>
            <person name="Park H."/>
            <person name="Jeong J."/>
            <person name="Song E.-S."/>
        </authorList>
    </citation>
    <scope>NUCLEOTIDE SEQUENCE [LARGE SCALE GENOMIC DNA]</scope>
    <source>
        <strain evidence="2">51987-8</strain>
    </source>
</reference>
<gene>
    <name evidence="2" type="ORF">Hypma_016423</name>
</gene>
<organism evidence="2 3">
    <name type="scientific">Hypsizygus marmoreus</name>
    <name type="common">White beech mushroom</name>
    <name type="synonym">Agaricus marmoreus</name>
    <dbReference type="NCBI Taxonomy" id="39966"/>
    <lineage>
        <taxon>Eukaryota</taxon>
        <taxon>Fungi</taxon>
        <taxon>Dikarya</taxon>
        <taxon>Basidiomycota</taxon>
        <taxon>Agaricomycotina</taxon>
        <taxon>Agaricomycetes</taxon>
        <taxon>Agaricomycetidae</taxon>
        <taxon>Agaricales</taxon>
        <taxon>Tricholomatineae</taxon>
        <taxon>Lyophyllaceae</taxon>
        <taxon>Hypsizygus</taxon>
    </lineage>
</organism>
<comment type="caution">
    <text evidence="2">The sequence shown here is derived from an EMBL/GenBank/DDBJ whole genome shotgun (WGS) entry which is preliminary data.</text>
</comment>
<keyword evidence="3" id="KW-1185">Reference proteome</keyword>
<dbReference type="AlphaFoldDB" id="A0A369J1W0"/>
<dbReference type="EMBL" id="LUEZ02000096">
    <property type="protein sequence ID" value="RDB14637.1"/>
    <property type="molecule type" value="Genomic_DNA"/>
</dbReference>
<dbReference type="InParanoid" id="A0A369J1W0"/>
<proteinExistence type="predicted"/>